<evidence type="ECO:0000256" key="4">
    <source>
        <dbReference type="SAM" id="MobiDB-lite"/>
    </source>
</evidence>
<sequence>MTTVSEDTIVRNRILLDNRAFKKCFLRYVSQNASGKDSEVNQVLTDLSQLEVGLQKHQLIHDMNNREIQLYEEEKTRIEQEIGKGREEIVLLKARLMEVQRIRANKLEYDEVAQKINELPSRNRSIENALKLRTKIERLKADTQSTRIKRDLRRKQLLTIITAIHELQDTITEDHEEEEERAMEEKLNEEAPTPSVQEEEEEGVLMEDELSERRVEAMDLS</sequence>
<dbReference type="eggNOG" id="KOG3215">
    <property type="taxonomic scope" value="Eukaryota"/>
</dbReference>
<keyword evidence="2" id="KW-0539">Nucleus</keyword>
<dbReference type="STRING" id="645134.A0A0L0HUT0"/>
<dbReference type="FunCoup" id="A0A0L0HUT0">
    <property type="interactions" value="42"/>
</dbReference>
<dbReference type="GeneID" id="27684094"/>
<dbReference type="AlphaFoldDB" id="A0A0L0HUT0"/>
<dbReference type="EMBL" id="KQ257450">
    <property type="protein sequence ID" value="KND04645.1"/>
    <property type="molecule type" value="Genomic_DNA"/>
</dbReference>
<dbReference type="InParanoid" id="A0A0L0HUT0"/>
<evidence type="ECO:0000256" key="3">
    <source>
        <dbReference type="SAM" id="Coils"/>
    </source>
</evidence>
<evidence type="ECO:0000256" key="2">
    <source>
        <dbReference type="ARBA" id="ARBA00023242"/>
    </source>
</evidence>
<keyword evidence="3" id="KW-0175">Coiled coil</keyword>
<proteinExistence type="predicted"/>
<dbReference type="Proteomes" id="UP000053201">
    <property type="component" value="Unassembled WGS sequence"/>
</dbReference>
<dbReference type="InterPro" id="IPR008501">
    <property type="entry name" value="THOC7/Mft1"/>
</dbReference>
<keyword evidence="6" id="KW-1185">Reference proteome</keyword>
<dbReference type="RefSeq" id="XP_016612684.1">
    <property type="nucleotide sequence ID" value="XM_016748690.1"/>
</dbReference>
<gene>
    <name evidence="5" type="ORF">SPPG_00361</name>
</gene>
<accession>A0A0L0HUT0</accession>
<feature type="compositionally biased region" description="Basic and acidic residues" evidence="4">
    <location>
        <begin position="211"/>
        <end position="221"/>
    </location>
</feature>
<dbReference type="GO" id="GO:0006397">
    <property type="term" value="P:mRNA processing"/>
    <property type="evidence" value="ECO:0007669"/>
    <property type="project" value="InterPro"/>
</dbReference>
<protein>
    <recommendedName>
        <fullName evidence="7">THO complex subunit 7</fullName>
    </recommendedName>
</protein>
<dbReference type="Pfam" id="PF05615">
    <property type="entry name" value="THOC7"/>
    <property type="match status" value="1"/>
</dbReference>
<evidence type="ECO:0000313" key="5">
    <source>
        <dbReference type="EMBL" id="KND04645.1"/>
    </source>
</evidence>
<comment type="subcellular location">
    <subcellularLocation>
        <location evidence="1">Nucleus</location>
    </subcellularLocation>
</comment>
<evidence type="ECO:0000313" key="6">
    <source>
        <dbReference type="Proteomes" id="UP000053201"/>
    </source>
</evidence>
<feature type="coiled-coil region" evidence="3">
    <location>
        <begin position="61"/>
        <end position="88"/>
    </location>
</feature>
<dbReference type="GO" id="GO:0000445">
    <property type="term" value="C:THO complex part of transcription export complex"/>
    <property type="evidence" value="ECO:0007669"/>
    <property type="project" value="InterPro"/>
</dbReference>
<dbReference type="VEuPathDB" id="FungiDB:SPPG_00361"/>
<feature type="compositionally biased region" description="Acidic residues" evidence="4">
    <location>
        <begin position="197"/>
        <end position="210"/>
    </location>
</feature>
<name>A0A0L0HUT0_SPIPD</name>
<dbReference type="OrthoDB" id="205166at2759"/>
<feature type="region of interest" description="Disordered" evidence="4">
    <location>
        <begin position="171"/>
        <end position="221"/>
    </location>
</feature>
<organism evidence="5 6">
    <name type="scientific">Spizellomyces punctatus (strain DAOM BR117)</name>
    <dbReference type="NCBI Taxonomy" id="645134"/>
    <lineage>
        <taxon>Eukaryota</taxon>
        <taxon>Fungi</taxon>
        <taxon>Fungi incertae sedis</taxon>
        <taxon>Chytridiomycota</taxon>
        <taxon>Chytridiomycota incertae sedis</taxon>
        <taxon>Chytridiomycetes</taxon>
        <taxon>Spizellomycetales</taxon>
        <taxon>Spizellomycetaceae</taxon>
        <taxon>Spizellomyces</taxon>
    </lineage>
</organism>
<dbReference type="OMA" id="WANSKND"/>
<reference evidence="5 6" key="1">
    <citation type="submission" date="2009-08" db="EMBL/GenBank/DDBJ databases">
        <title>The Genome Sequence of Spizellomyces punctatus strain DAOM BR117.</title>
        <authorList>
            <consortium name="The Broad Institute Genome Sequencing Platform"/>
            <person name="Russ C."/>
            <person name="Cuomo C."/>
            <person name="Shea T."/>
            <person name="Young S.K."/>
            <person name="Zeng Q."/>
            <person name="Koehrsen M."/>
            <person name="Haas B."/>
            <person name="Borodovsky M."/>
            <person name="Guigo R."/>
            <person name="Alvarado L."/>
            <person name="Berlin A."/>
            <person name="Bochicchio J."/>
            <person name="Borenstein D."/>
            <person name="Chapman S."/>
            <person name="Chen Z."/>
            <person name="Engels R."/>
            <person name="Freedman E."/>
            <person name="Gellesch M."/>
            <person name="Goldberg J."/>
            <person name="Griggs A."/>
            <person name="Gujja S."/>
            <person name="Heiman D."/>
            <person name="Hepburn T."/>
            <person name="Howarth C."/>
            <person name="Jen D."/>
            <person name="Larson L."/>
            <person name="Lewis B."/>
            <person name="Mehta T."/>
            <person name="Park D."/>
            <person name="Pearson M."/>
            <person name="Roberts A."/>
            <person name="Saif S."/>
            <person name="Shenoy N."/>
            <person name="Sisk P."/>
            <person name="Stolte C."/>
            <person name="Sykes S."/>
            <person name="Thomson T."/>
            <person name="Walk T."/>
            <person name="White J."/>
            <person name="Yandava C."/>
            <person name="Burger G."/>
            <person name="Gray M.W."/>
            <person name="Holland P.W.H."/>
            <person name="King N."/>
            <person name="Lang F.B.F."/>
            <person name="Roger A.J."/>
            <person name="Ruiz-Trillo I."/>
            <person name="Lander E."/>
            <person name="Nusbaum C."/>
        </authorList>
    </citation>
    <scope>NUCLEOTIDE SEQUENCE [LARGE SCALE GENOMIC DNA]</scope>
    <source>
        <strain evidence="5 6">DAOM BR117</strain>
    </source>
</reference>
<evidence type="ECO:0000256" key="1">
    <source>
        <dbReference type="ARBA" id="ARBA00004123"/>
    </source>
</evidence>
<evidence type="ECO:0008006" key="7">
    <source>
        <dbReference type="Google" id="ProtNLM"/>
    </source>
</evidence>